<evidence type="ECO:0000256" key="6">
    <source>
        <dbReference type="ARBA" id="ARBA00022989"/>
    </source>
</evidence>
<keyword evidence="4 10" id="KW-0808">Transferase</keyword>
<feature type="transmembrane region" description="Helical" evidence="8">
    <location>
        <begin position="63"/>
        <end position="82"/>
    </location>
</feature>
<feature type="transmembrane region" description="Helical" evidence="8">
    <location>
        <begin position="293"/>
        <end position="310"/>
    </location>
</feature>
<organism evidence="10 11">
    <name type="scientific">Thermobaculum terrenum (strain ATCC BAA-798 / CCMEE 7001 / YNP1)</name>
    <dbReference type="NCBI Taxonomy" id="525904"/>
    <lineage>
        <taxon>Bacteria</taxon>
        <taxon>Bacillati</taxon>
        <taxon>Chloroflexota</taxon>
        <taxon>Chloroflexia</taxon>
        <taxon>Candidatus Thermobaculales</taxon>
        <taxon>Candidatus Thermobaculaceae</taxon>
        <taxon>Thermobaculum</taxon>
    </lineage>
</organism>
<dbReference type="HOGENOM" id="CLU_411561_0_0_0"/>
<evidence type="ECO:0000259" key="9">
    <source>
        <dbReference type="Pfam" id="PF13231"/>
    </source>
</evidence>
<evidence type="ECO:0000256" key="1">
    <source>
        <dbReference type="ARBA" id="ARBA00004651"/>
    </source>
</evidence>
<reference evidence="11" key="1">
    <citation type="journal article" date="2010" name="Stand. Genomic Sci.">
        <title>Complete genome sequence of 'Thermobaculum terrenum' type strain (YNP1).</title>
        <authorList>
            <person name="Kiss H."/>
            <person name="Cleland D."/>
            <person name="Lapidus A."/>
            <person name="Lucas S."/>
            <person name="Glavina Del Rio T."/>
            <person name="Nolan M."/>
            <person name="Tice H."/>
            <person name="Han C."/>
            <person name="Goodwin L."/>
            <person name="Pitluck S."/>
            <person name="Liolios K."/>
            <person name="Ivanova N."/>
            <person name="Mavromatis K."/>
            <person name="Ovchinnikova G."/>
            <person name="Pati A."/>
            <person name="Chen A."/>
            <person name="Palaniappan K."/>
            <person name="Land M."/>
            <person name="Hauser L."/>
            <person name="Chang Y."/>
            <person name="Jeffries C."/>
            <person name="Lu M."/>
            <person name="Brettin T."/>
            <person name="Detter J."/>
            <person name="Goker M."/>
            <person name="Tindall B."/>
            <person name="Beck B."/>
            <person name="McDermott T."/>
            <person name="Woyke T."/>
            <person name="Bristow J."/>
            <person name="Eisen J."/>
            <person name="Markowitz V."/>
            <person name="Hugenholtz P."/>
            <person name="Kyrpides N."/>
            <person name="Klenk H."/>
            <person name="Cheng J."/>
        </authorList>
    </citation>
    <scope>NUCLEOTIDE SEQUENCE [LARGE SCALE GENOMIC DNA]</scope>
    <source>
        <strain evidence="11">ATCC BAA-798 / YNP1</strain>
    </source>
</reference>
<evidence type="ECO:0000256" key="4">
    <source>
        <dbReference type="ARBA" id="ARBA00022679"/>
    </source>
</evidence>
<dbReference type="KEGG" id="ttr:Tter_0219"/>
<dbReference type="InterPro" id="IPR050297">
    <property type="entry name" value="LipidA_mod_glycosyltrf_83"/>
</dbReference>
<dbReference type="PANTHER" id="PTHR33908">
    <property type="entry name" value="MANNOSYLTRANSFERASE YKCB-RELATED"/>
    <property type="match status" value="1"/>
</dbReference>
<feature type="transmembrane region" description="Helical" evidence="8">
    <location>
        <begin position="386"/>
        <end position="410"/>
    </location>
</feature>
<evidence type="ECO:0000256" key="7">
    <source>
        <dbReference type="ARBA" id="ARBA00023136"/>
    </source>
</evidence>
<name>D1CDY5_THET1</name>
<evidence type="ECO:0000256" key="5">
    <source>
        <dbReference type="ARBA" id="ARBA00022692"/>
    </source>
</evidence>
<comment type="subcellular location">
    <subcellularLocation>
        <location evidence="1">Cell membrane</location>
        <topology evidence="1">Multi-pass membrane protein</topology>
    </subcellularLocation>
</comment>
<feature type="transmembrane region" description="Helical" evidence="8">
    <location>
        <begin position="144"/>
        <end position="173"/>
    </location>
</feature>
<dbReference type="GO" id="GO:0009103">
    <property type="term" value="P:lipopolysaccharide biosynthetic process"/>
    <property type="evidence" value="ECO:0007669"/>
    <property type="project" value="UniProtKB-ARBA"/>
</dbReference>
<dbReference type="InterPro" id="IPR038731">
    <property type="entry name" value="RgtA/B/C-like"/>
</dbReference>
<gene>
    <name evidence="10" type="ordered locus">Tter_0219</name>
</gene>
<feature type="transmembrane region" description="Helical" evidence="8">
    <location>
        <begin position="316"/>
        <end position="336"/>
    </location>
</feature>
<feature type="transmembrane region" description="Helical" evidence="8">
    <location>
        <begin position="211"/>
        <end position="232"/>
    </location>
</feature>
<evidence type="ECO:0000256" key="2">
    <source>
        <dbReference type="ARBA" id="ARBA00022475"/>
    </source>
</evidence>
<keyword evidence="11" id="KW-1185">Reference proteome</keyword>
<evidence type="ECO:0000256" key="8">
    <source>
        <dbReference type="SAM" id="Phobius"/>
    </source>
</evidence>
<protein>
    <submittedName>
        <fullName evidence="10">4-amino-4-deoxy-L-arabinose transferase-like protein glycosyltransferase of PMT family</fullName>
    </submittedName>
</protein>
<dbReference type="eggNOG" id="COG1807">
    <property type="taxonomic scope" value="Bacteria"/>
</dbReference>
<feature type="transmembrane region" description="Helical" evidence="8">
    <location>
        <begin position="348"/>
        <end position="366"/>
    </location>
</feature>
<keyword evidence="7 8" id="KW-0472">Membrane</keyword>
<sequence length="676" mass="76505">MLWFAHSWRVPPDASWYLLHGLNIISGKGYVDIQGDPQVVRGPVFPAFLGFIMLLLGKNIDQLAWAVRLFALLNPLLLYLLIKRLLGTREALVAALFLAYFGYTSTLSQAFNIDAFLLTEYLLTAYLVLTAVDRRSSWLSLLSGFMLGLMILTKETSIVVLPTAVVAALLLGWTLKDVLLHYLGVLVICAPWWVWVWNVSQSVFLLGKVPVYFLYLVVAVSLIAVMVFYLAYRLGVFHKLAIYLQANRERCAWVLVIGWTLVASLAMLSQVNDLRVDQSTAKYLVNQVMRGTPLWYVLPLGGLFAIWKSIKGSRNWAYLLAMGILWVPVSLVALVMEISIRQWMIQQALGYASLAGLYIAAPEFFSRLKDWDWKIVLKGIPSRSQVIAFVSSHYLLNYALTCVLILFLIWGTGVQTRILANGIASNTANDNPVATDINPAVLDMKNWIDQNIPKGETILATWQYSYQLAFQDDFKHKWKAFKMNCASGPESISASSCRLDIQVTPVWPPTQIPFWMHMDNACRPTMVTFSDLIREMKKDEASYLLMTRQQDFTATNSWTPALVSSGAFELMYQTFVRRGSPSNQISLSMLRITGREPRNLPTQMSAESVINLAQCERRRVGEDKYVQSIRSILPYGIWLVSDPNDNTAYSAEREREAREIIESIYGYLPKMPSQNS</sequence>
<feature type="transmembrane region" description="Helical" evidence="8">
    <location>
        <begin position="252"/>
        <end position="272"/>
    </location>
</feature>
<dbReference type="Pfam" id="PF13231">
    <property type="entry name" value="PMT_2"/>
    <property type="match status" value="1"/>
</dbReference>
<evidence type="ECO:0000313" key="10">
    <source>
        <dbReference type="EMBL" id="ACZ41141.1"/>
    </source>
</evidence>
<dbReference type="Proteomes" id="UP000000323">
    <property type="component" value="Chromosome 1"/>
</dbReference>
<evidence type="ECO:0000313" key="11">
    <source>
        <dbReference type="Proteomes" id="UP000000323"/>
    </source>
</evidence>
<dbReference type="GO" id="GO:0005886">
    <property type="term" value="C:plasma membrane"/>
    <property type="evidence" value="ECO:0007669"/>
    <property type="project" value="UniProtKB-SubCell"/>
</dbReference>
<dbReference type="PANTHER" id="PTHR33908:SF11">
    <property type="entry name" value="MEMBRANE PROTEIN"/>
    <property type="match status" value="1"/>
</dbReference>
<keyword evidence="6 8" id="KW-1133">Transmembrane helix</keyword>
<feature type="transmembrane region" description="Helical" evidence="8">
    <location>
        <begin position="91"/>
        <end position="109"/>
    </location>
</feature>
<evidence type="ECO:0000256" key="3">
    <source>
        <dbReference type="ARBA" id="ARBA00022676"/>
    </source>
</evidence>
<dbReference type="GO" id="GO:0016763">
    <property type="term" value="F:pentosyltransferase activity"/>
    <property type="evidence" value="ECO:0007669"/>
    <property type="project" value="TreeGrafter"/>
</dbReference>
<keyword evidence="3" id="KW-0328">Glycosyltransferase</keyword>
<keyword evidence="5 8" id="KW-0812">Transmembrane</keyword>
<dbReference type="EMBL" id="CP001825">
    <property type="protein sequence ID" value="ACZ41141.1"/>
    <property type="molecule type" value="Genomic_DNA"/>
</dbReference>
<feature type="transmembrane region" description="Helical" evidence="8">
    <location>
        <begin position="179"/>
        <end position="199"/>
    </location>
</feature>
<dbReference type="AlphaFoldDB" id="D1CDY5"/>
<proteinExistence type="predicted"/>
<feature type="domain" description="Glycosyltransferase RgtA/B/C/D-like" evidence="9">
    <location>
        <begin position="41"/>
        <end position="195"/>
    </location>
</feature>
<accession>D1CDY5</accession>
<keyword evidence="2" id="KW-1003">Cell membrane</keyword>